<keyword evidence="2" id="KW-1185">Reference proteome</keyword>
<dbReference type="AlphaFoldDB" id="A0A556V9C0"/>
<organism evidence="1 2">
    <name type="scientific">Bagarius yarrelli</name>
    <name type="common">Goonch</name>
    <name type="synonym">Bagrus yarrelli</name>
    <dbReference type="NCBI Taxonomy" id="175774"/>
    <lineage>
        <taxon>Eukaryota</taxon>
        <taxon>Metazoa</taxon>
        <taxon>Chordata</taxon>
        <taxon>Craniata</taxon>
        <taxon>Vertebrata</taxon>
        <taxon>Euteleostomi</taxon>
        <taxon>Actinopterygii</taxon>
        <taxon>Neopterygii</taxon>
        <taxon>Teleostei</taxon>
        <taxon>Ostariophysi</taxon>
        <taxon>Siluriformes</taxon>
        <taxon>Sisoridae</taxon>
        <taxon>Sisorinae</taxon>
        <taxon>Bagarius</taxon>
    </lineage>
</organism>
<name>A0A556V9C0_BAGYA</name>
<evidence type="ECO:0000313" key="2">
    <source>
        <dbReference type="Proteomes" id="UP000319801"/>
    </source>
</evidence>
<gene>
    <name evidence="1" type="ORF">Baya_14632</name>
</gene>
<dbReference type="EMBL" id="VCAZ01000170">
    <property type="protein sequence ID" value="TTB70979.1"/>
    <property type="molecule type" value="Genomic_DNA"/>
</dbReference>
<accession>A0A556V9C0</accession>
<comment type="caution">
    <text evidence="1">The sequence shown here is derived from an EMBL/GenBank/DDBJ whole genome shotgun (WGS) entry which is preliminary data.</text>
</comment>
<proteinExistence type="predicted"/>
<sequence>MLGASTGNEQQLQLAVEEQLSAHLLTFQNQILPSEGGSMGKRENCSRSELMGQMRTAMGRSGNRVPLEDHLTTVVAQRVPE</sequence>
<reference evidence="1 2" key="1">
    <citation type="journal article" date="2019" name="Genome Biol. Evol.">
        <title>Whole-Genome Sequencing of the Giant Devil Catfish, Bagarius yarrelli.</title>
        <authorList>
            <person name="Jiang W."/>
            <person name="Lv Y."/>
            <person name="Cheng L."/>
            <person name="Yang K."/>
            <person name="Chao B."/>
            <person name="Wang X."/>
            <person name="Li Y."/>
            <person name="Pan X."/>
            <person name="You X."/>
            <person name="Zhang Y."/>
            <person name="Yang J."/>
            <person name="Li J."/>
            <person name="Zhang X."/>
            <person name="Liu S."/>
            <person name="Sun C."/>
            <person name="Yang J."/>
            <person name="Shi Q."/>
        </authorList>
    </citation>
    <scope>NUCLEOTIDE SEQUENCE [LARGE SCALE GENOMIC DNA]</scope>
    <source>
        <strain evidence="1">JWS20170419001</strain>
        <tissue evidence="1">Muscle</tissue>
    </source>
</reference>
<protein>
    <submittedName>
        <fullName evidence="1">Uncharacterized protein</fullName>
    </submittedName>
</protein>
<evidence type="ECO:0000313" key="1">
    <source>
        <dbReference type="EMBL" id="TTB70979.1"/>
    </source>
</evidence>
<dbReference type="Proteomes" id="UP000319801">
    <property type="component" value="Unassembled WGS sequence"/>
</dbReference>